<feature type="region of interest" description="Disordered" evidence="1">
    <location>
        <begin position="133"/>
        <end position="165"/>
    </location>
</feature>
<evidence type="ECO:0000256" key="2">
    <source>
        <dbReference type="SAM" id="Phobius"/>
    </source>
</evidence>
<gene>
    <name evidence="3" type="ORF">C9374_003766</name>
</gene>
<feature type="region of interest" description="Disordered" evidence="1">
    <location>
        <begin position="206"/>
        <end position="226"/>
    </location>
</feature>
<dbReference type="AlphaFoldDB" id="A0AA88H8C6"/>
<feature type="compositionally biased region" description="Low complexity" evidence="1">
    <location>
        <begin position="138"/>
        <end position="165"/>
    </location>
</feature>
<reference evidence="3 4" key="1">
    <citation type="journal article" date="2018" name="BMC Genomics">
        <title>The genome of Naegleria lovaniensis, the basis for a comparative approach to unravel pathogenicity factors of the human pathogenic amoeba N. fowleri.</title>
        <authorList>
            <person name="Liechti N."/>
            <person name="Schurch N."/>
            <person name="Bruggmann R."/>
            <person name="Wittwer M."/>
        </authorList>
    </citation>
    <scope>NUCLEOTIDE SEQUENCE [LARGE SCALE GENOMIC DNA]</scope>
    <source>
        <strain evidence="3 4">ATCC 30569</strain>
    </source>
</reference>
<evidence type="ECO:0000313" key="3">
    <source>
        <dbReference type="EMBL" id="KAG2394002.1"/>
    </source>
</evidence>
<dbReference type="GeneID" id="68096221"/>
<evidence type="ECO:0000313" key="4">
    <source>
        <dbReference type="Proteomes" id="UP000816034"/>
    </source>
</evidence>
<name>A0AA88H8C6_NAELO</name>
<comment type="caution">
    <text evidence="3">The sequence shown here is derived from an EMBL/GenBank/DDBJ whole genome shotgun (WGS) entry which is preliminary data.</text>
</comment>
<keyword evidence="2" id="KW-0812">Transmembrane</keyword>
<feature type="compositionally biased region" description="Low complexity" evidence="1">
    <location>
        <begin position="215"/>
        <end position="226"/>
    </location>
</feature>
<organism evidence="3 4">
    <name type="scientific">Naegleria lovaniensis</name>
    <name type="common">Amoeba</name>
    <dbReference type="NCBI Taxonomy" id="51637"/>
    <lineage>
        <taxon>Eukaryota</taxon>
        <taxon>Discoba</taxon>
        <taxon>Heterolobosea</taxon>
        <taxon>Tetramitia</taxon>
        <taxon>Eutetramitia</taxon>
        <taxon>Vahlkampfiidae</taxon>
        <taxon>Naegleria</taxon>
    </lineage>
</organism>
<protein>
    <submittedName>
        <fullName evidence="3">Uncharacterized protein</fullName>
    </submittedName>
</protein>
<accession>A0AA88H8C6</accession>
<feature type="region of interest" description="Disordered" evidence="1">
    <location>
        <begin position="1"/>
        <end position="21"/>
    </location>
</feature>
<dbReference type="RefSeq" id="XP_044555896.1">
    <property type="nucleotide sequence ID" value="XM_044693330.1"/>
</dbReference>
<keyword evidence="4" id="KW-1185">Reference proteome</keyword>
<keyword evidence="2" id="KW-0472">Membrane</keyword>
<feature type="compositionally biased region" description="Polar residues" evidence="1">
    <location>
        <begin position="1"/>
        <end position="11"/>
    </location>
</feature>
<feature type="region of interest" description="Disordered" evidence="1">
    <location>
        <begin position="65"/>
        <end position="119"/>
    </location>
</feature>
<sequence length="431" mass="48256">MNQQHTSLVQPSSSSNNMMNVSNTLHQMDDDEDFLFLSSSSQHQQHHQIPLSREFSSIITNRRNSTVVDDPSHPSSSHHHPSMMNSISSSLSSSSSLPSTKSQGVFLQQPNQPNQPNTVMDETSCLLIKSHSMNSYSHHPNNNHHPMTTTTNHTNNNHTTTTHTTATTTTTNHFHYHPSHQTSHPSHSLNITTLLDDDHCGPLFAPSSQQQQHALNSGQHLNHNNLHSNSNQTQLLLSQVTSIRKWKWSFCLTSTVVIMMSISFSILLLYNLLFSQPYVYINQIQINQLPIIDRTVGFNIILNANNPSILSIDIYSILLNIKLFDSQKSVYYDIETPLSFTFQNITMIDSLSTSQPISFSSKIYIGNNPNFIQLLDLFARNIYIGIEVSGKIGMYVFGGVFYHSQPVKKTQQYLLTSGSVIGMGMGESGIG</sequence>
<dbReference type="EMBL" id="PYSW02000001">
    <property type="protein sequence ID" value="KAG2394002.1"/>
    <property type="molecule type" value="Genomic_DNA"/>
</dbReference>
<dbReference type="Proteomes" id="UP000816034">
    <property type="component" value="Unassembled WGS sequence"/>
</dbReference>
<feature type="transmembrane region" description="Helical" evidence="2">
    <location>
        <begin position="248"/>
        <end position="273"/>
    </location>
</feature>
<proteinExistence type="predicted"/>
<evidence type="ECO:0000256" key="1">
    <source>
        <dbReference type="SAM" id="MobiDB-lite"/>
    </source>
</evidence>
<feature type="compositionally biased region" description="Low complexity" evidence="1">
    <location>
        <begin position="108"/>
        <end position="117"/>
    </location>
</feature>
<keyword evidence="2" id="KW-1133">Transmembrane helix</keyword>
<feature type="compositionally biased region" description="Low complexity" evidence="1">
    <location>
        <begin position="12"/>
        <end position="21"/>
    </location>
</feature>
<feature type="compositionally biased region" description="Low complexity" evidence="1">
    <location>
        <begin position="82"/>
        <end position="99"/>
    </location>
</feature>